<dbReference type="PANTHER" id="PTHR34473:SF3">
    <property type="entry name" value="TRANSMEMBRANE PROTEIN-RELATED"/>
    <property type="match status" value="1"/>
</dbReference>
<evidence type="ECO:0000259" key="2">
    <source>
        <dbReference type="Pfam" id="PF03703"/>
    </source>
</evidence>
<dbReference type="Pfam" id="PF03703">
    <property type="entry name" value="bPH_2"/>
    <property type="match status" value="1"/>
</dbReference>
<gene>
    <name evidence="3" type="ORF">DTO57_11550</name>
</gene>
<feature type="domain" description="YdbS-like PH" evidence="2">
    <location>
        <begin position="85"/>
        <end position="162"/>
    </location>
</feature>
<evidence type="ECO:0000313" key="4">
    <source>
        <dbReference type="Proteomes" id="UP000253508"/>
    </source>
</evidence>
<keyword evidence="1" id="KW-0472">Membrane</keyword>
<dbReference type="OrthoDB" id="7364633at2"/>
<organism evidence="3 4">
    <name type="scientific">Microbacterium sorbitolivorans</name>
    <dbReference type="NCBI Taxonomy" id="1867410"/>
    <lineage>
        <taxon>Bacteria</taxon>
        <taxon>Bacillati</taxon>
        <taxon>Actinomycetota</taxon>
        <taxon>Actinomycetes</taxon>
        <taxon>Micrococcales</taxon>
        <taxon>Microbacteriaceae</taxon>
        <taxon>Microbacterium</taxon>
    </lineage>
</organism>
<proteinExistence type="predicted"/>
<sequence length="173" mass="19010">MLDEGTFDRIREPHRQGLALDGTWHQISKKYVISQVVQYVFWIAVVLIGAAVVTTALGEPWAWIPAGVISLANLVSLIFIPRQAKALGYMLRGDDIVFRKGIVWQRMVAVPYGRMQLIDITHGPLDRVFGVSKLKMVTAAASTGIEIPGLTTAGAEALRDTLIEVAETRRTGL</sequence>
<feature type="transmembrane region" description="Helical" evidence="1">
    <location>
        <begin position="62"/>
        <end position="80"/>
    </location>
</feature>
<name>A0A367XVH1_9MICO</name>
<evidence type="ECO:0000256" key="1">
    <source>
        <dbReference type="SAM" id="Phobius"/>
    </source>
</evidence>
<dbReference type="EMBL" id="QORO01000005">
    <property type="protein sequence ID" value="RCK57230.1"/>
    <property type="molecule type" value="Genomic_DNA"/>
</dbReference>
<dbReference type="Proteomes" id="UP000253508">
    <property type="component" value="Unassembled WGS sequence"/>
</dbReference>
<dbReference type="AlphaFoldDB" id="A0A367XVH1"/>
<keyword evidence="1" id="KW-1133">Transmembrane helix</keyword>
<dbReference type="PANTHER" id="PTHR34473">
    <property type="entry name" value="UPF0699 TRANSMEMBRANE PROTEIN YDBS"/>
    <property type="match status" value="1"/>
</dbReference>
<reference evidence="3 4" key="1">
    <citation type="submission" date="2018-07" db="EMBL/GenBank/DDBJ databases">
        <title>Microbacterium endoborsara sp. nov., a novel actinobacterium isolated from Borszczowia aralocaspica.</title>
        <authorList>
            <person name="An D."/>
        </authorList>
    </citation>
    <scope>NUCLEOTIDE SEQUENCE [LARGE SCALE GENOMIC DNA]</scope>
    <source>
        <strain evidence="3 4">C1.15228</strain>
    </source>
</reference>
<dbReference type="InterPro" id="IPR005182">
    <property type="entry name" value="YdbS-like_PH"/>
</dbReference>
<keyword evidence="4" id="KW-1185">Reference proteome</keyword>
<accession>A0A367XVH1</accession>
<evidence type="ECO:0000313" key="3">
    <source>
        <dbReference type="EMBL" id="RCK57230.1"/>
    </source>
</evidence>
<protein>
    <recommendedName>
        <fullName evidence="2">YdbS-like PH domain-containing protein</fullName>
    </recommendedName>
</protein>
<comment type="caution">
    <text evidence="3">The sequence shown here is derived from an EMBL/GenBank/DDBJ whole genome shotgun (WGS) entry which is preliminary data.</text>
</comment>
<keyword evidence="1" id="KW-0812">Transmembrane</keyword>
<feature type="transmembrane region" description="Helical" evidence="1">
    <location>
        <begin position="36"/>
        <end position="56"/>
    </location>
</feature>